<dbReference type="AlphaFoldDB" id="A0A4Y2HFZ4"/>
<sequence length="297" mass="33789">MLFDHFGQQQFVLEEFPAFLQSPAPMYNLETSLDTIVTIETLQHQIAELQKQLAALQESVHPETYFSVYKPGIFRFSDEEKAQLTKDFLAAISVSQIDALVVHSSGIYPGLHLCLDNNLLVKSLIMLNPGTYSYDMKAVRHIKFLRRIVAGSEVPVIMKILEYLGPILLKLGKVPVRTDNFLDPLLSATTMIHANIPEAKAKFLHLSQKKFPMLYAFSKDDKLIGDKCSYELANLLGVSNAEIYTYDKDGIMINEGKNCSVLKVMSFEKGSHYVFWKHADIIHRTIEDFLRRNMINV</sequence>
<dbReference type="SUPFAM" id="SSF53474">
    <property type="entry name" value="alpha/beta-Hydrolases"/>
    <property type="match status" value="1"/>
</dbReference>
<protein>
    <submittedName>
        <fullName evidence="1">Uncharacterized protein</fullName>
    </submittedName>
</protein>
<organism evidence="1 2">
    <name type="scientific">Araneus ventricosus</name>
    <name type="common">Orbweaver spider</name>
    <name type="synonym">Epeira ventricosa</name>
    <dbReference type="NCBI Taxonomy" id="182803"/>
    <lineage>
        <taxon>Eukaryota</taxon>
        <taxon>Metazoa</taxon>
        <taxon>Ecdysozoa</taxon>
        <taxon>Arthropoda</taxon>
        <taxon>Chelicerata</taxon>
        <taxon>Arachnida</taxon>
        <taxon>Araneae</taxon>
        <taxon>Araneomorphae</taxon>
        <taxon>Entelegynae</taxon>
        <taxon>Araneoidea</taxon>
        <taxon>Araneidae</taxon>
        <taxon>Araneus</taxon>
    </lineage>
</organism>
<dbReference type="Proteomes" id="UP000499080">
    <property type="component" value="Unassembled WGS sequence"/>
</dbReference>
<evidence type="ECO:0000313" key="1">
    <source>
        <dbReference type="EMBL" id="GBM64236.1"/>
    </source>
</evidence>
<dbReference type="Gene3D" id="3.40.50.1820">
    <property type="entry name" value="alpha/beta hydrolase"/>
    <property type="match status" value="1"/>
</dbReference>
<dbReference type="OrthoDB" id="6431331at2759"/>
<accession>A0A4Y2HFZ4</accession>
<evidence type="ECO:0000313" key="2">
    <source>
        <dbReference type="Proteomes" id="UP000499080"/>
    </source>
</evidence>
<name>A0A4Y2HFZ4_ARAVE</name>
<keyword evidence="2" id="KW-1185">Reference proteome</keyword>
<dbReference type="PANTHER" id="PTHR47533">
    <property type="entry name" value="PROTEIN CBG21859"/>
    <property type="match status" value="1"/>
</dbReference>
<dbReference type="EMBL" id="BGPR01001917">
    <property type="protein sequence ID" value="GBM64236.1"/>
    <property type="molecule type" value="Genomic_DNA"/>
</dbReference>
<proteinExistence type="predicted"/>
<gene>
    <name evidence="1" type="ORF">AVEN_167262_1</name>
</gene>
<dbReference type="InterPro" id="IPR029058">
    <property type="entry name" value="AB_hydrolase_fold"/>
</dbReference>
<comment type="caution">
    <text evidence="1">The sequence shown here is derived from an EMBL/GenBank/DDBJ whole genome shotgun (WGS) entry which is preliminary data.</text>
</comment>
<reference evidence="1 2" key="1">
    <citation type="journal article" date="2019" name="Sci. Rep.">
        <title>Orb-weaving spider Araneus ventricosus genome elucidates the spidroin gene catalogue.</title>
        <authorList>
            <person name="Kono N."/>
            <person name="Nakamura H."/>
            <person name="Ohtoshi R."/>
            <person name="Moran D.A.P."/>
            <person name="Shinohara A."/>
            <person name="Yoshida Y."/>
            <person name="Fujiwara M."/>
            <person name="Mori M."/>
            <person name="Tomita M."/>
            <person name="Arakawa K."/>
        </authorList>
    </citation>
    <scope>NUCLEOTIDE SEQUENCE [LARGE SCALE GENOMIC DNA]</scope>
</reference>
<dbReference type="PANTHER" id="PTHR47533:SF4">
    <property type="entry name" value="AB HYDROLASE-1 DOMAIN-CONTAINING PROTEIN"/>
    <property type="match status" value="1"/>
</dbReference>